<dbReference type="SUPFAM" id="SSF49464">
    <property type="entry name" value="Carboxypeptidase regulatory domain-like"/>
    <property type="match status" value="1"/>
</dbReference>
<keyword evidence="2 10" id="KW-0813">Transport</keyword>
<name>A0A4Q7N5T0_9BACT</name>
<evidence type="ECO:0000256" key="3">
    <source>
        <dbReference type="ARBA" id="ARBA00022452"/>
    </source>
</evidence>
<keyword evidence="4" id="KW-0410">Iron transport</keyword>
<accession>A0A4Q7N5T0</accession>
<keyword evidence="8 10" id="KW-0472">Membrane</keyword>
<feature type="domain" description="Secretin/TonB short N-terminal" evidence="13">
    <location>
        <begin position="79"/>
        <end position="130"/>
    </location>
</feature>
<comment type="similarity">
    <text evidence="10 11">Belongs to the TonB-dependent receptor family.</text>
</comment>
<evidence type="ECO:0000313" key="15">
    <source>
        <dbReference type="EMBL" id="RZS76415.1"/>
    </source>
</evidence>
<sequence>MQNVVSFSHRRGKSATRRELLPAGRKLKPILLGMKLTVLLLTAAFLNVSAKSFSQNISFTGSNVPIEKVFAECKKQTGYSFLYPSSLLTIAHPVTIHASNVPLEQFLKELFKTQPIGYEINNRSILLFQKPDAPVPLNPKPIQSITIGNDEPIPFPVKIRVIDTLGIPMPRASVMVRNKKISKVTNTDGIAEIQVEIGDVIEVSYVGYETTTLTIKYLAPVFHVNLKLSSKGMDEVVTGYTKLRKESFTGNSIRVTKDEILKLGNRNVISALQAFDPSFRLEVNNLRGADPNTMPEFYIRGRSGIGQKSLEPVDVSEAALSNNPNLPIFIMDGFEISVERVYDFDINRIASVTILKDAAATAVYGSRAANGVVVIQTVAPVPGKLHVDYNYTSTLSVPDLRDYNLMNAEEKIRAEELAGYYKPEGSYTDANLTQELLAKRNQIKRGVNTDWIAQPLQNALNQKHSLGFDGGFDQLRFALRLNYDTEKGVMKGSGRERKSANLQIDYRLKKFQIKNDFTYDIVDAQDSPYGSFSDYTRKNPYDEAFDANGKPLDKTTRWRWMGSELARVNPLYEALMTRNFSTNSYQAITNNTGITWTPLSKLTVRGEIALGRNIARSDKFIDPASATQTGIDDKGREGKLTIGRRDAYSFNTNIFASYVNNFGGHNMMLSGGVNIKEDKGSQVSEFYAGFPSGELNSPNYAAFMDRKSTYVDNVNRLIGMFTQLNYTYKDIYLLDLAGRVDGNSSFGDERRFAPFWSVGSGINLHNYEFFKSKVFNRVKLFGSFGQLGKTNFAPYAAKGTYTVNQSIYSTGTGVLIRAMENPLLSWEITNTTDLGVEMSLLQNKMMVNVNWYNKVTKDLVNDVDMPISSGFPTYKDNVGKIRNRGIELRLSYDIIRKKDFYFSVFGTFASNKNTLLELSNSLRRYNELVNDEYKDFNDALAVTEDPARKKKYTTAHTKYVEGASVTAIYGMRSLGVNPADGKEVYMRPDGSITYVWTAGDQVVIGDATPKGQGSFAFNAVYKGFSLYANFMYQFGGLDYNYTLVSKVENVDLYNTNADRRVLDQRWQQPGELTSLKDIADRLYITRPTSRFIQKNNFVRIDAVTLAYDIPQQKVAKMGLSRLKIQLTGNNLATISSIQQERGLDFPFDRKFELTLRAGL</sequence>
<protein>
    <submittedName>
        <fullName evidence="15">TonB-linked SusC/RagA family outer membrane protein</fullName>
    </submittedName>
</protein>
<evidence type="ECO:0000256" key="10">
    <source>
        <dbReference type="PROSITE-ProRule" id="PRU01360"/>
    </source>
</evidence>
<dbReference type="SUPFAM" id="SSF56935">
    <property type="entry name" value="Porins"/>
    <property type="match status" value="1"/>
</dbReference>
<dbReference type="InterPro" id="IPR012910">
    <property type="entry name" value="Plug_dom"/>
</dbReference>
<dbReference type="InterPro" id="IPR039426">
    <property type="entry name" value="TonB-dep_rcpt-like"/>
</dbReference>
<feature type="domain" description="TonB-dependent receptor-like beta-barrel" evidence="12">
    <location>
        <begin position="629"/>
        <end position="992"/>
    </location>
</feature>
<evidence type="ECO:0000259" key="14">
    <source>
        <dbReference type="Pfam" id="PF07715"/>
    </source>
</evidence>
<evidence type="ECO:0000256" key="4">
    <source>
        <dbReference type="ARBA" id="ARBA00022496"/>
    </source>
</evidence>
<evidence type="ECO:0000259" key="12">
    <source>
        <dbReference type="Pfam" id="PF00593"/>
    </source>
</evidence>
<comment type="caution">
    <text evidence="15">The sequence shown here is derived from an EMBL/GenBank/DDBJ whole genome shotgun (WGS) entry which is preliminary data.</text>
</comment>
<dbReference type="Gene3D" id="2.40.170.20">
    <property type="entry name" value="TonB-dependent receptor, beta-barrel domain"/>
    <property type="match status" value="1"/>
</dbReference>
<dbReference type="InterPro" id="IPR023996">
    <property type="entry name" value="TonB-dep_OMP_SusC/RagA"/>
</dbReference>
<dbReference type="InterPro" id="IPR036942">
    <property type="entry name" value="Beta-barrel_TonB_sf"/>
</dbReference>
<dbReference type="Pfam" id="PF07715">
    <property type="entry name" value="Plug"/>
    <property type="match status" value="1"/>
</dbReference>
<keyword evidence="5 10" id="KW-0812">Transmembrane</keyword>
<comment type="subcellular location">
    <subcellularLocation>
        <location evidence="1 10">Cell outer membrane</location>
        <topology evidence="1 10">Multi-pass membrane protein</topology>
    </subcellularLocation>
</comment>
<dbReference type="InterPro" id="IPR011662">
    <property type="entry name" value="Secretin/TonB_short_N"/>
</dbReference>
<dbReference type="InterPro" id="IPR037066">
    <property type="entry name" value="Plug_dom_sf"/>
</dbReference>
<evidence type="ECO:0000256" key="7">
    <source>
        <dbReference type="ARBA" id="ARBA00023077"/>
    </source>
</evidence>
<dbReference type="GO" id="GO:0009279">
    <property type="term" value="C:cell outer membrane"/>
    <property type="evidence" value="ECO:0007669"/>
    <property type="project" value="UniProtKB-SubCell"/>
</dbReference>
<dbReference type="Pfam" id="PF07660">
    <property type="entry name" value="STN"/>
    <property type="match status" value="1"/>
</dbReference>
<evidence type="ECO:0000256" key="8">
    <source>
        <dbReference type="ARBA" id="ARBA00023136"/>
    </source>
</evidence>
<organism evidence="15 16">
    <name type="scientific">Pseudobacter ginsenosidimutans</name>
    <dbReference type="NCBI Taxonomy" id="661488"/>
    <lineage>
        <taxon>Bacteria</taxon>
        <taxon>Pseudomonadati</taxon>
        <taxon>Bacteroidota</taxon>
        <taxon>Chitinophagia</taxon>
        <taxon>Chitinophagales</taxon>
        <taxon>Chitinophagaceae</taxon>
        <taxon>Pseudobacter</taxon>
    </lineage>
</organism>
<feature type="domain" description="TonB-dependent receptor plug" evidence="14">
    <location>
        <begin position="249"/>
        <end position="372"/>
    </location>
</feature>
<gene>
    <name evidence="15" type="ORF">EV199_2300</name>
</gene>
<dbReference type="InterPro" id="IPR000531">
    <property type="entry name" value="Beta-barrel_TonB"/>
</dbReference>
<dbReference type="Proteomes" id="UP000293874">
    <property type="component" value="Unassembled WGS sequence"/>
</dbReference>
<evidence type="ECO:0000256" key="9">
    <source>
        <dbReference type="ARBA" id="ARBA00023237"/>
    </source>
</evidence>
<evidence type="ECO:0000313" key="16">
    <source>
        <dbReference type="Proteomes" id="UP000293874"/>
    </source>
</evidence>
<keyword evidence="7 11" id="KW-0798">TonB box</keyword>
<evidence type="ECO:0000256" key="6">
    <source>
        <dbReference type="ARBA" id="ARBA00023004"/>
    </source>
</evidence>
<keyword evidence="4" id="KW-0406">Ion transport</keyword>
<proteinExistence type="inferred from homology"/>
<dbReference type="Pfam" id="PF00593">
    <property type="entry name" value="TonB_dep_Rec_b-barrel"/>
    <property type="match status" value="1"/>
</dbReference>
<dbReference type="InterPro" id="IPR023997">
    <property type="entry name" value="TonB-dep_OMP_SusC/RagA_CS"/>
</dbReference>
<keyword evidence="3 10" id="KW-1134">Transmembrane beta strand</keyword>
<dbReference type="NCBIfam" id="TIGR04056">
    <property type="entry name" value="OMP_RagA_SusC"/>
    <property type="match status" value="1"/>
</dbReference>
<evidence type="ECO:0000256" key="2">
    <source>
        <dbReference type="ARBA" id="ARBA00022448"/>
    </source>
</evidence>
<evidence type="ECO:0000256" key="11">
    <source>
        <dbReference type="RuleBase" id="RU003357"/>
    </source>
</evidence>
<dbReference type="EMBL" id="SGXA01000001">
    <property type="protein sequence ID" value="RZS76415.1"/>
    <property type="molecule type" value="Genomic_DNA"/>
</dbReference>
<dbReference type="InterPro" id="IPR008969">
    <property type="entry name" value="CarboxyPept-like_regulatory"/>
</dbReference>
<evidence type="ECO:0000256" key="1">
    <source>
        <dbReference type="ARBA" id="ARBA00004571"/>
    </source>
</evidence>
<dbReference type="Gene3D" id="2.170.130.10">
    <property type="entry name" value="TonB-dependent receptor, plug domain"/>
    <property type="match status" value="1"/>
</dbReference>
<dbReference type="AlphaFoldDB" id="A0A4Q7N5T0"/>
<dbReference type="PROSITE" id="PS52016">
    <property type="entry name" value="TONB_DEPENDENT_REC_3"/>
    <property type="match status" value="1"/>
</dbReference>
<keyword evidence="6" id="KW-0408">Iron</keyword>
<evidence type="ECO:0000259" key="13">
    <source>
        <dbReference type="Pfam" id="PF07660"/>
    </source>
</evidence>
<evidence type="ECO:0000256" key="5">
    <source>
        <dbReference type="ARBA" id="ARBA00022692"/>
    </source>
</evidence>
<reference evidence="15 16" key="1">
    <citation type="submission" date="2019-02" db="EMBL/GenBank/DDBJ databases">
        <title>Genomic Encyclopedia of Type Strains, Phase IV (KMG-IV): sequencing the most valuable type-strain genomes for metagenomic binning, comparative biology and taxonomic classification.</title>
        <authorList>
            <person name="Goeker M."/>
        </authorList>
    </citation>
    <scope>NUCLEOTIDE SEQUENCE [LARGE SCALE GENOMIC DNA]</scope>
    <source>
        <strain evidence="15 16">DSM 18116</strain>
    </source>
</reference>
<dbReference type="NCBIfam" id="TIGR04057">
    <property type="entry name" value="SusC_RagA_signa"/>
    <property type="match status" value="1"/>
</dbReference>
<dbReference type="GO" id="GO:0006826">
    <property type="term" value="P:iron ion transport"/>
    <property type="evidence" value="ECO:0007669"/>
    <property type="project" value="UniProtKB-KW"/>
</dbReference>
<keyword evidence="16" id="KW-1185">Reference proteome</keyword>
<keyword evidence="9 10" id="KW-0998">Cell outer membrane</keyword>